<organism evidence="9 10">
    <name type="scientific">Hyaloperonospora arabidopsidis (strain Emoy2)</name>
    <name type="common">Downy mildew agent</name>
    <name type="synonym">Peronospora arabidopsidis</name>
    <dbReference type="NCBI Taxonomy" id="559515"/>
    <lineage>
        <taxon>Eukaryota</taxon>
        <taxon>Sar</taxon>
        <taxon>Stramenopiles</taxon>
        <taxon>Oomycota</taxon>
        <taxon>Peronosporomycetes</taxon>
        <taxon>Peronosporales</taxon>
        <taxon>Peronosporaceae</taxon>
        <taxon>Hyaloperonospora</taxon>
    </lineage>
</organism>
<feature type="signal peptide" evidence="7">
    <location>
        <begin position="1"/>
        <end position="20"/>
    </location>
</feature>
<dbReference type="GO" id="GO:0008270">
    <property type="term" value="F:zinc ion binding"/>
    <property type="evidence" value="ECO:0007669"/>
    <property type="project" value="InterPro"/>
</dbReference>
<evidence type="ECO:0000256" key="1">
    <source>
        <dbReference type="ARBA" id="ARBA00010718"/>
    </source>
</evidence>
<dbReference type="Gene3D" id="3.10.200.10">
    <property type="entry name" value="Alpha carbonic anhydrase"/>
    <property type="match status" value="1"/>
</dbReference>
<evidence type="ECO:0000313" key="9">
    <source>
        <dbReference type="EnsemblProtists" id="HpaP813220"/>
    </source>
</evidence>
<dbReference type="SUPFAM" id="SSF51069">
    <property type="entry name" value="Carbonic anhydrase"/>
    <property type="match status" value="1"/>
</dbReference>
<keyword evidence="5" id="KW-0456">Lyase</keyword>
<protein>
    <recommendedName>
        <fullName evidence="2">carbonic anhydrase</fullName>
        <ecNumber evidence="2">4.2.1.1</ecNumber>
    </recommendedName>
</protein>
<dbReference type="InterPro" id="IPR001148">
    <property type="entry name" value="CA_dom"/>
</dbReference>
<evidence type="ECO:0000256" key="2">
    <source>
        <dbReference type="ARBA" id="ARBA00012925"/>
    </source>
</evidence>
<name>M4C2A5_HYAAE</name>
<dbReference type="SMART" id="SM01057">
    <property type="entry name" value="Carb_anhydrase"/>
    <property type="match status" value="1"/>
</dbReference>
<evidence type="ECO:0000256" key="7">
    <source>
        <dbReference type="SAM" id="SignalP"/>
    </source>
</evidence>
<accession>M4C2A5</accession>
<comment type="similarity">
    <text evidence="1">Belongs to the alpha-carbonic anhydrase family.</text>
</comment>
<feature type="chain" id="PRO_5004049671" description="carbonic anhydrase" evidence="7">
    <location>
        <begin position="21"/>
        <end position="285"/>
    </location>
</feature>
<keyword evidence="10" id="KW-1185">Reference proteome</keyword>
<dbReference type="EMBL" id="JH598122">
    <property type="status" value="NOT_ANNOTATED_CDS"/>
    <property type="molecule type" value="Genomic_DNA"/>
</dbReference>
<dbReference type="VEuPathDB" id="FungiDB:HpaG813220"/>
<reference evidence="10" key="1">
    <citation type="journal article" date="2010" name="Science">
        <title>Signatures of adaptation to obligate biotrophy in the Hyaloperonospora arabidopsidis genome.</title>
        <authorList>
            <person name="Baxter L."/>
            <person name="Tripathy S."/>
            <person name="Ishaque N."/>
            <person name="Boot N."/>
            <person name="Cabral A."/>
            <person name="Kemen E."/>
            <person name="Thines M."/>
            <person name="Ah-Fong A."/>
            <person name="Anderson R."/>
            <person name="Badejoko W."/>
            <person name="Bittner-Eddy P."/>
            <person name="Boore J.L."/>
            <person name="Chibucos M.C."/>
            <person name="Coates M."/>
            <person name="Dehal P."/>
            <person name="Delehaunty K."/>
            <person name="Dong S."/>
            <person name="Downton P."/>
            <person name="Dumas B."/>
            <person name="Fabro G."/>
            <person name="Fronick C."/>
            <person name="Fuerstenberg S.I."/>
            <person name="Fulton L."/>
            <person name="Gaulin E."/>
            <person name="Govers F."/>
            <person name="Hughes L."/>
            <person name="Humphray S."/>
            <person name="Jiang R.H."/>
            <person name="Judelson H."/>
            <person name="Kamoun S."/>
            <person name="Kyung K."/>
            <person name="Meijer H."/>
            <person name="Minx P."/>
            <person name="Morris P."/>
            <person name="Nelson J."/>
            <person name="Phuntumart V."/>
            <person name="Qutob D."/>
            <person name="Rehmany A."/>
            <person name="Rougon-Cardoso A."/>
            <person name="Ryden P."/>
            <person name="Torto-Alalibo T."/>
            <person name="Studholme D."/>
            <person name="Wang Y."/>
            <person name="Win J."/>
            <person name="Wood J."/>
            <person name="Clifton S.W."/>
            <person name="Rogers J."/>
            <person name="Van den Ackerveken G."/>
            <person name="Jones J.D."/>
            <person name="McDowell J.M."/>
            <person name="Beynon J."/>
            <person name="Tyler B.M."/>
        </authorList>
    </citation>
    <scope>NUCLEOTIDE SEQUENCE [LARGE SCALE GENOMIC DNA]</scope>
    <source>
        <strain evidence="10">Emoy2</strain>
    </source>
</reference>
<dbReference type="PANTHER" id="PTHR18952">
    <property type="entry name" value="CARBONIC ANHYDRASE"/>
    <property type="match status" value="1"/>
</dbReference>
<dbReference type="InterPro" id="IPR041891">
    <property type="entry name" value="Alpha_CA_prokaryot-like"/>
</dbReference>
<dbReference type="HOGENOM" id="CLU_039326_0_2_1"/>
<sequence>MKLIAPISAAIAVCALTVSAKAPTSHIWGYRARDKSMVHTSNWNTNWAACGGAHQSPINIVTTAKSGKGKKLPLKFSGRCGQFNLTEPHEPLEVDVAGGNCAVSLNNKHFKLAQFHLHAPAEHTLNRKQLDGEIHFVHASGGGKALLVVGIFIKIGPKTDSWLGPVLDALELVNSTARSEAIVVNLKSYSTMVRKAASVGGIYNYAGSLTTPGCEENADWWVVQNPIKISSIDFGRLHQDLVEYHTTDDGDNARPKTGVSWTTSTCARSINRVEHRARLWMLTPF</sequence>
<dbReference type="GO" id="GO:0004089">
    <property type="term" value="F:carbonate dehydratase activity"/>
    <property type="evidence" value="ECO:0007669"/>
    <property type="project" value="UniProtKB-EC"/>
</dbReference>
<reference evidence="9" key="2">
    <citation type="submission" date="2015-06" db="UniProtKB">
        <authorList>
            <consortium name="EnsemblProtists"/>
        </authorList>
    </citation>
    <scope>IDENTIFICATION</scope>
    <source>
        <strain evidence="9">Emoy2</strain>
    </source>
</reference>
<dbReference type="InterPro" id="IPR023561">
    <property type="entry name" value="Carbonic_anhydrase_a-class"/>
</dbReference>
<dbReference type="PANTHER" id="PTHR18952:SF265">
    <property type="entry name" value="CARBONIC ANHYDRASE"/>
    <property type="match status" value="1"/>
</dbReference>
<evidence type="ECO:0000259" key="8">
    <source>
        <dbReference type="PROSITE" id="PS51144"/>
    </source>
</evidence>
<keyword evidence="3" id="KW-0479">Metal-binding</keyword>
<dbReference type="OMA" id="INPHWKV"/>
<evidence type="ECO:0000256" key="6">
    <source>
        <dbReference type="ARBA" id="ARBA00048348"/>
    </source>
</evidence>
<keyword evidence="7" id="KW-0732">Signal</keyword>
<evidence type="ECO:0000256" key="3">
    <source>
        <dbReference type="ARBA" id="ARBA00022723"/>
    </source>
</evidence>
<evidence type="ECO:0000313" key="10">
    <source>
        <dbReference type="Proteomes" id="UP000011713"/>
    </source>
</evidence>
<feature type="domain" description="Alpha-carbonic anhydrase" evidence="8">
    <location>
        <begin position="26"/>
        <end position="274"/>
    </location>
</feature>
<dbReference type="EnsemblProtists" id="HpaT813220">
    <property type="protein sequence ID" value="HpaP813220"/>
    <property type="gene ID" value="HpaG813220"/>
</dbReference>
<dbReference type="InParanoid" id="M4C2A5"/>
<keyword evidence="4" id="KW-0862">Zinc</keyword>
<dbReference type="EC" id="4.2.1.1" evidence="2"/>
<dbReference type="AlphaFoldDB" id="M4C2A5"/>
<dbReference type="InterPro" id="IPR036398">
    <property type="entry name" value="CA_dom_sf"/>
</dbReference>
<evidence type="ECO:0000256" key="5">
    <source>
        <dbReference type="ARBA" id="ARBA00023239"/>
    </source>
</evidence>
<evidence type="ECO:0000256" key="4">
    <source>
        <dbReference type="ARBA" id="ARBA00022833"/>
    </source>
</evidence>
<dbReference type="eggNOG" id="KOG0382">
    <property type="taxonomic scope" value="Eukaryota"/>
</dbReference>
<dbReference type="Proteomes" id="UP000011713">
    <property type="component" value="Unassembled WGS sequence"/>
</dbReference>
<proteinExistence type="inferred from homology"/>
<dbReference type="STRING" id="559515.M4C2A5"/>
<dbReference type="Pfam" id="PF00194">
    <property type="entry name" value="Carb_anhydrase"/>
    <property type="match status" value="1"/>
</dbReference>
<comment type="catalytic activity">
    <reaction evidence="6">
        <text>hydrogencarbonate + H(+) = CO2 + H2O</text>
        <dbReference type="Rhea" id="RHEA:10748"/>
        <dbReference type="ChEBI" id="CHEBI:15377"/>
        <dbReference type="ChEBI" id="CHEBI:15378"/>
        <dbReference type="ChEBI" id="CHEBI:16526"/>
        <dbReference type="ChEBI" id="CHEBI:17544"/>
        <dbReference type="EC" id="4.2.1.1"/>
    </reaction>
</comment>
<dbReference type="PROSITE" id="PS51144">
    <property type="entry name" value="ALPHA_CA_2"/>
    <property type="match status" value="1"/>
</dbReference>
<dbReference type="CDD" id="cd03124">
    <property type="entry name" value="alpha_CA_prokaryotic_like"/>
    <property type="match status" value="1"/>
</dbReference>